<keyword evidence="15" id="KW-1185">Reference proteome</keyword>
<evidence type="ECO:0000256" key="11">
    <source>
        <dbReference type="HAMAP-Rule" id="MF_00848"/>
    </source>
</evidence>
<evidence type="ECO:0000256" key="3">
    <source>
        <dbReference type="ARBA" id="ARBA00022741"/>
    </source>
</evidence>
<dbReference type="OrthoDB" id="9762369at2"/>
<dbReference type="PROSITE" id="PS50893">
    <property type="entry name" value="ABC_TRANSPORTER_2"/>
    <property type="match status" value="2"/>
</dbReference>
<protein>
    <recommendedName>
        <fullName evidence="11">ATP-binding protein Uup</fullName>
        <ecNumber evidence="11">3.6.1.-</ecNumber>
    </recommendedName>
</protein>
<dbReference type="Pfam" id="PF00005">
    <property type="entry name" value="ABC_tran"/>
    <property type="match status" value="2"/>
</dbReference>
<keyword evidence="11" id="KW-0175">Coiled coil</keyword>
<feature type="domain" description="ABC transporter" evidence="13">
    <location>
        <begin position="319"/>
        <end position="537"/>
    </location>
</feature>
<keyword evidence="8 11" id="KW-0234">DNA repair</keyword>
<dbReference type="Pfam" id="PF12848">
    <property type="entry name" value="ABC_tran_Xtn"/>
    <property type="match status" value="1"/>
</dbReference>
<evidence type="ECO:0000313" key="14">
    <source>
        <dbReference type="EMBL" id="ORJ53677.1"/>
    </source>
</evidence>
<dbReference type="InterPro" id="IPR032781">
    <property type="entry name" value="ABC_tran_Xtn"/>
</dbReference>
<feature type="domain" description="ABC transporter" evidence="13">
    <location>
        <begin position="4"/>
        <end position="252"/>
    </location>
</feature>
<dbReference type="PANTHER" id="PTHR42855">
    <property type="entry name" value="ABC TRANSPORTER ATP-BINDING SUBUNIT"/>
    <property type="match status" value="1"/>
</dbReference>
<dbReference type="PANTHER" id="PTHR42855:SF1">
    <property type="entry name" value="ABC TRANSPORTER DOMAIN-CONTAINING PROTEIN"/>
    <property type="match status" value="1"/>
</dbReference>
<dbReference type="PROSITE" id="PS00211">
    <property type="entry name" value="ABC_TRANSPORTER_1"/>
    <property type="match status" value="1"/>
</dbReference>
<keyword evidence="6 11" id="KW-0067">ATP-binding</keyword>
<feature type="region of interest" description="Disordered" evidence="12">
    <location>
        <begin position="527"/>
        <end position="556"/>
    </location>
</feature>
<dbReference type="InterPro" id="IPR003593">
    <property type="entry name" value="AAA+_ATPase"/>
</dbReference>
<comment type="catalytic activity">
    <reaction evidence="9 11">
        <text>ATP + H2O = ADP + phosphate + H(+)</text>
        <dbReference type="Rhea" id="RHEA:13065"/>
        <dbReference type="ChEBI" id="CHEBI:15377"/>
        <dbReference type="ChEBI" id="CHEBI:15378"/>
        <dbReference type="ChEBI" id="CHEBI:30616"/>
        <dbReference type="ChEBI" id="CHEBI:43474"/>
        <dbReference type="ChEBI" id="CHEBI:456216"/>
    </reaction>
</comment>
<dbReference type="Proteomes" id="UP000193136">
    <property type="component" value="Unassembled WGS sequence"/>
</dbReference>
<keyword evidence="7 11" id="KW-0238">DNA-binding</keyword>
<evidence type="ECO:0000256" key="2">
    <source>
        <dbReference type="ARBA" id="ARBA00022737"/>
    </source>
</evidence>
<dbReference type="GO" id="GO:0005737">
    <property type="term" value="C:cytoplasm"/>
    <property type="evidence" value="ECO:0007669"/>
    <property type="project" value="UniProtKB-SubCell"/>
</dbReference>
<evidence type="ECO:0000256" key="7">
    <source>
        <dbReference type="ARBA" id="ARBA00023125"/>
    </source>
</evidence>
<comment type="function">
    <text evidence="11">Probably plays a role in ribosome assembly or function. May be involved in resolution of branched DNA intermediates that result from template switching in postreplication gaps. Binds DNA and has ATPase activity.</text>
</comment>
<feature type="binding site" evidence="11">
    <location>
        <begin position="36"/>
        <end position="43"/>
    </location>
    <ligand>
        <name>ATP</name>
        <dbReference type="ChEBI" id="CHEBI:30616"/>
        <label>1</label>
    </ligand>
</feature>
<dbReference type="SMART" id="SM00382">
    <property type="entry name" value="AAA"/>
    <property type="match status" value="2"/>
</dbReference>
<dbReference type="STRING" id="1969733.B5V00_16255"/>
<dbReference type="InterPro" id="IPR043686">
    <property type="entry name" value="Uup"/>
</dbReference>
<feature type="compositionally biased region" description="Basic and acidic residues" evidence="12">
    <location>
        <begin position="527"/>
        <end position="547"/>
    </location>
</feature>
<dbReference type="GO" id="GO:0006281">
    <property type="term" value="P:DNA repair"/>
    <property type="evidence" value="ECO:0007669"/>
    <property type="project" value="UniProtKB-KW"/>
</dbReference>
<dbReference type="GO" id="GO:0005524">
    <property type="term" value="F:ATP binding"/>
    <property type="evidence" value="ECO:0007669"/>
    <property type="project" value="UniProtKB-UniRule"/>
</dbReference>
<organism evidence="14 15">
    <name type="scientific">Geothermobacter hydrogeniphilus</name>
    <dbReference type="NCBI Taxonomy" id="1969733"/>
    <lineage>
        <taxon>Bacteria</taxon>
        <taxon>Pseudomonadati</taxon>
        <taxon>Thermodesulfobacteriota</taxon>
        <taxon>Desulfuromonadia</taxon>
        <taxon>Desulfuromonadales</taxon>
        <taxon>Geothermobacteraceae</taxon>
        <taxon>Geothermobacter</taxon>
    </lineage>
</organism>
<proteinExistence type="inferred from homology"/>
<keyword evidence="1 11" id="KW-0963">Cytoplasm</keyword>
<dbReference type="GO" id="GO:0016887">
    <property type="term" value="F:ATP hydrolysis activity"/>
    <property type="evidence" value="ECO:0007669"/>
    <property type="project" value="UniProtKB-UniRule"/>
</dbReference>
<dbReference type="Gene3D" id="1.10.287.380">
    <property type="entry name" value="Valyl-tRNA synthetase, C-terminal domain"/>
    <property type="match status" value="1"/>
</dbReference>
<keyword evidence="5 11" id="KW-0378">Hydrolase</keyword>
<keyword evidence="3 11" id="KW-0547">Nucleotide-binding</keyword>
<comment type="caution">
    <text evidence="14">The sequence shown here is derived from an EMBL/GenBank/DDBJ whole genome shotgun (WGS) entry which is preliminary data.</text>
</comment>
<accession>A0A1X0XLH5</accession>
<comment type="subcellular location">
    <subcellularLocation>
        <location evidence="11">Cytoplasm</location>
    </subcellularLocation>
    <text evidence="11">Associates with ribosomes.</text>
</comment>
<evidence type="ECO:0000256" key="1">
    <source>
        <dbReference type="ARBA" id="ARBA00022490"/>
    </source>
</evidence>
<comment type="similarity">
    <text evidence="10 11">Belongs to the ABC transporter superfamily. ABCF family. Uup subfamily.</text>
</comment>
<dbReference type="InterPro" id="IPR051309">
    <property type="entry name" value="ABCF_ATPase"/>
</dbReference>
<dbReference type="Pfam" id="PF16326">
    <property type="entry name" value="ABC_tran_CTD"/>
    <property type="match status" value="1"/>
</dbReference>
<dbReference type="InterPro" id="IPR017871">
    <property type="entry name" value="ABC_transporter-like_CS"/>
</dbReference>
<dbReference type="RefSeq" id="WP_085011862.1">
    <property type="nucleotide sequence ID" value="NZ_NAAD01000036.1"/>
</dbReference>
<evidence type="ECO:0000256" key="9">
    <source>
        <dbReference type="ARBA" id="ARBA00049360"/>
    </source>
</evidence>
<evidence type="ECO:0000256" key="10">
    <source>
        <dbReference type="ARBA" id="ARBA00061478"/>
    </source>
</evidence>
<dbReference type="SUPFAM" id="SSF52540">
    <property type="entry name" value="P-loop containing nucleoside triphosphate hydrolases"/>
    <property type="match status" value="2"/>
</dbReference>
<dbReference type="AlphaFoldDB" id="A0A1X0XLH5"/>
<name>A0A1X0XLH5_9BACT</name>
<feature type="binding site" evidence="11">
    <location>
        <begin position="351"/>
        <end position="358"/>
    </location>
    <ligand>
        <name>ATP</name>
        <dbReference type="ChEBI" id="CHEBI:30616"/>
        <label>2</label>
    </ligand>
</feature>
<evidence type="ECO:0000256" key="6">
    <source>
        <dbReference type="ARBA" id="ARBA00022840"/>
    </source>
</evidence>
<dbReference type="CDD" id="cd03221">
    <property type="entry name" value="ABCF_EF-3"/>
    <property type="match status" value="2"/>
</dbReference>
<evidence type="ECO:0000256" key="4">
    <source>
        <dbReference type="ARBA" id="ARBA00022763"/>
    </source>
</evidence>
<keyword evidence="2 11" id="KW-0677">Repeat</keyword>
<dbReference type="GO" id="GO:0043022">
    <property type="term" value="F:ribosome binding"/>
    <property type="evidence" value="ECO:0007669"/>
    <property type="project" value="UniProtKB-UniRule"/>
</dbReference>
<gene>
    <name evidence="11" type="primary">uup</name>
    <name evidence="14" type="ORF">B5V00_16255</name>
</gene>
<evidence type="ECO:0000256" key="5">
    <source>
        <dbReference type="ARBA" id="ARBA00022801"/>
    </source>
</evidence>
<dbReference type="HAMAP" id="MF_00848">
    <property type="entry name" value="Uup"/>
    <property type="match status" value="1"/>
</dbReference>
<keyword evidence="4 11" id="KW-0227">DNA damage</keyword>
<dbReference type="FunFam" id="3.40.50.300:FF:000011">
    <property type="entry name" value="Putative ABC transporter ATP-binding component"/>
    <property type="match status" value="1"/>
</dbReference>
<dbReference type="InterPro" id="IPR037118">
    <property type="entry name" value="Val-tRNA_synth_C_sf"/>
</dbReference>
<dbReference type="InterPro" id="IPR003439">
    <property type="entry name" value="ABC_transporter-like_ATP-bd"/>
</dbReference>
<evidence type="ECO:0000313" key="15">
    <source>
        <dbReference type="Proteomes" id="UP000193136"/>
    </source>
</evidence>
<reference evidence="14 15" key="1">
    <citation type="submission" date="2017-03" db="EMBL/GenBank/DDBJ databases">
        <title>Genome sequence of Geothermobacter sp. EPR-M, Deep-Sea Iron Reducer.</title>
        <authorList>
            <person name="Tully B."/>
            <person name="Savalia P."/>
            <person name="Abuyen K."/>
            <person name="Baughan C."/>
            <person name="Romero E."/>
            <person name="Ronkowski C."/>
            <person name="Torres B."/>
            <person name="Tremblay J."/>
            <person name="Trujillo A."/>
            <person name="Tyler M."/>
            <person name="Perez-Rodriguez I."/>
            <person name="Amend J."/>
        </authorList>
    </citation>
    <scope>NUCLEOTIDE SEQUENCE [LARGE SCALE GENOMIC DNA]</scope>
    <source>
        <strain evidence="14 15">EPR-M</strain>
    </source>
</reference>
<dbReference type="InterPro" id="IPR032524">
    <property type="entry name" value="ABC_tran_C"/>
</dbReference>
<evidence type="ECO:0000256" key="8">
    <source>
        <dbReference type="ARBA" id="ARBA00023204"/>
    </source>
</evidence>
<feature type="compositionally biased region" description="Basic and acidic residues" evidence="12">
    <location>
        <begin position="281"/>
        <end position="293"/>
    </location>
</feature>
<dbReference type="Gene3D" id="3.40.50.300">
    <property type="entry name" value="P-loop containing nucleotide triphosphate hydrolases"/>
    <property type="match status" value="2"/>
</dbReference>
<dbReference type="GO" id="GO:0003677">
    <property type="term" value="F:DNA binding"/>
    <property type="evidence" value="ECO:0007669"/>
    <property type="project" value="UniProtKB-UniRule"/>
</dbReference>
<evidence type="ECO:0000259" key="13">
    <source>
        <dbReference type="PROSITE" id="PS50893"/>
    </source>
</evidence>
<feature type="region of interest" description="Disordered" evidence="12">
    <location>
        <begin position="281"/>
        <end position="300"/>
    </location>
</feature>
<feature type="coiled-coil region" evidence="11">
    <location>
        <begin position="562"/>
        <end position="623"/>
    </location>
</feature>
<dbReference type="FunFam" id="3.40.50.300:FF:000309">
    <property type="entry name" value="ABC transporter ATP-binding protein"/>
    <property type="match status" value="1"/>
</dbReference>
<evidence type="ECO:0000256" key="12">
    <source>
        <dbReference type="SAM" id="MobiDB-lite"/>
    </source>
</evidence>
<dbReference type="EC" id="3.6.1.-" evidence="11"/>
<sequence>MALISLRQISLSFGSQPLLDDVNLQIEKGDRLCLLGRNGAGKSTLLGLLAGRLQPDRGVIDRQQGLRVTELPQDVPQGLGGTVFEVIASGCEGLADLLLSYHQAAGSLEQGDTTAAGKLAELQHTMDTQDGWNALQRVELILSQLKLPAEQPFDQLSGGLRRRVLLGRALAGEPDILLLDEPTNHLDIESIAWLEDYLLRSNLTLVFVTHDRAFLRRMATRIVEIDRGRLADYPGDYANYLRRKEERLHAEDEEWRRFDRKLAEEEVWIRQGIKARRTRNEGRVRELKQMREQRRQRRERTGRVRLQLNEAERSGKLVVEAENLSFGYDDQPIINDFSTTILRGDRVGLIGPNGAGKTTLLKLLLGQLEPDAGSVRLGTNLQVLYFDQQREQLDPDLTVQQNLSGDQDTVMVGGRSRHVYGYLKDFLFTPDRARTPVRILSGGERNRLLLAKLFTRDANLLVLDEPTNDLDLETLELLEELLADYRGTLFLVSHDREFLDRTVTSSIVFEGDGRVAEYVGGYSDWLRQRPQQEETSQERKATREKPKKERARKLSFNEKKELEELPARIETLEAEQEELHARLADPEFYKTAGPQVAGLQQRLQELETELEQVYERWQELEILKTGEGPKAQG</sequence>
<dbReference type="EMBL" id="NAAD01000036">
    <property type="protein sequence ID" value="ORJ53677.1"/>
    <property type="molecule type" value="Genomic_DNA"/>
</dbReference>
<dbReference type="InterPro" id="IPR027417">
    <property type="entry name" value="P-loop_NTPase"/>
</dbReference>